<feature type="transmembrane region" description="Helical" evidence="5">
    <location>
        <begin position="104"/>
        <end position="137"/>
    </location>
</feature>
<evidence type="ECO:0000256" key="1">
    <source>
        <dbReference type="ARBA" id="ARBA00022679"/>
    </source>
</evidence>
<dbReference type="InterPro" id="IPR050482">
    <property type="entry name" value="Sensor_HK_TwoCompSys"/>
</dbReference>
<feature type="transmembrane region" description="Helical" evidence="5">
    <location>
        <begin position="543"/>
        <end position="561"/>
    </location>
</feature>
<feature type="transmembrane region" description="Helical" evidence="5">
    <location>
        <begin position="568"/>
        <end position="588"/>
    </location>
</feature>
<dbReference type="RefSeq" id="WP_203001171.1">
    <property type="nucleotide sequence ID" value="NZ_JADWYU010000221.1"/>
</dbReference>
<feature type="transmembrane region" description="Helical" evidence="5">
    <location>
        <begin position="515"/>
        <end position="537"/>
    </location>
</feature>
<keyword evidence="7" id="KW-1185">Reference proteome</keyword>
<dbReference type="GO" id="GO:0000160">
    <property type="term" value="P:phosphorelay signal transduction system"/>
    <property type="evidence" value="ECO:0007669"/>
    <property type="project" value="UniProtKB-KW"/>
</dbReference>
<evidence type="ECO:0000313" key="7">
    <source>
        <dbReference type="Proteomes" id="UP000604475"/>
    </source>
</evidence>
<sequence length="857" mass="90414">MSTRAQDALAAVLFRGLAVLRALAAVFTVSYVAIWWGALYHPRPWALVVPGIVAAWNLYCAVAAARRAPPRAVVVADIVIGCLVGLTAPWTVPDASVGDTSSWVLLAVLLAGMNAVIALRAVWALIAMVLLGAAHLWPAIDYRPQVLTSTALMLFVGAGLSQATARLRRVALEADSWLAAVAGRARAETIAVARARADRAHERLLHDTVLNTLAGLSLGGAVATGAADSETLAQVRSRCRRIIALVEGSLDGLRTGDETSGDPDVLLDARVAELAEDATTDGLTVTVGFTRTGQPRWPERAAPADRPSVLTEEQIPADVVAVLTAALREALRNVQRHSGENSARISVTRWTDGVQLRIDDDGRGFDATRFGPDPLSAVPGGGDHHPEDIRLGITRSIHGRMADVGGWAQIFSTPGLGTRVELNWQRPHSPMVPPADATDLRQSYERAARRAAGVAVVVGVSLLALPAVAYRGLSPPSVAALAPFSPAVSLVLWLLVAALATWGVAIIWRRPLTVIEALVTQGSTVLLVLAGAAATSGGDVISIYNWVAIAAPALLLLPVTVSRPWKQWAGGVIAVVVTQLVLGLGRVGTAPLELVRLIGTLYGFSVMQLFIAMIWPALRTTAESVIRAARLDAELDAGQAAAAAVRRDRARRLARLNRDVLPLLRAIADGLADPTDESNRRLYAGRARAVRRMLAGSGGRAGPLAELETAIDAAEARGVVVTLQVAGDFAAIPRDARDELVDLLSETLEGAPPGRVTITLLSGGAFGEGYVSYPATVPPPGRFTGGSDQPAKRVDTGSRSISVDASVEEGTAIVELRWPLLPPDPPQPTPTDERHQENPNRGKTANVPCTRTRDVAP</sequence>
<comment type="caution">
    <text evidence="6">The sequence shown here is derived from an EMBL/GenBank/DDBJ whole genome shotgun (WGS) entry which is preliminary data.</text>
</comment>
<keyword evidence="3" id="KW-0902">Two-component regulatory system</keyword>
<evidence type="ECO:0000256" key="2">
    <source>
        <dbReference type="ARBA" id="ARBA00022777"/>
    </source>
</evidence>
<name>A0A937UPX9_9ACTN</name>
<feature type="region of interest" description="Disordered" evidence="4">
    <location>
        <begin position="780"/>
        <end position="801"/>
    </location>
</feature>
<keyword evidence="5" id="KW-1133">Transmembrane helix</keyword>
<dbReference type="PANTHER" id="PTHR24421">
    <property type="entry name" value="NITRATE/NITRITE SENSOR PROTEIN NARX-RELATED"/>
    <property type="match status" value="1"/>
</dbReference>
<keyword evidence="5" id="KW-0472">Membrane</keyword>
<dbReference type="AlphaFoldDB" id="A0A937UPX9"/>
<feature type="transmembrane region" description="Helical" evidence="5">
    <location>
        <begin position="451"/>
        <end position="470"/>
    </location>
</feature>
<feature type="transmembrane region" description="Helical" evidence="5">
    <location>
        <begin position="12"/>
        <end position="38"/>
    </location>
</feature>
<evidence type="ECO:0000313" key="6">
    <source>
        <dbReference type="EMBL" id="MBL7629612.1"/>
    </source>
</evidence>
<keyword evidence="5" id="KW-0812">Transmembrane</keyword>
<evidence type="ECO:0000256" key="3">
    <source>
        <dbReference type="ARBA" id="ARBA00023012"/>
    </source>
</evidence>
<feature type="compositionally biased region" description="Basic and acidic residues" evidence="4">
    <location>
        <begin position="831"/>
        <end position="840"/>
    </location>
</feature>
<feature type="region of interest" description="Disordered" evidence="4">
    <location>
        <begin position="814"/>
        <end position="857"/>
    </location>
</feature>
<feature type="transmembrane region" description="Helical" evidence="5">
    <location>
        <begin position="594"/>
        <end position="618"/>
    </location>
</feature>
<accession>A0A937UPX9</accession>
<gene>
    <name evidence="6" type="ORF">I7412_21060</name>
</gene>
<organism evidence="6 7">
    <name type="scientific">Frankia nepalensis</name>
    <dbReference type="NCBI Taxonomy" id="1836974"/>
    <lineage>
        <taxon>Bacteria</taxon>
        <taxon>Bacillati</taxon>
        <taxon>Actinomycetota</taxon>
        <taxon>Actinomycetes</taxon>
        <taxon>Frankiales</taxon>
        <taxon>Frankiaceae</taxon>
        <taxon>Frankia</taxon>
    </lineage>
</organism>
<evidence type="ECO:0000256" key="4">
    <source>
        <dbReference type="SAM" id="MobiDB-lite"/>
    </source>
</evidence>
<reference evidence="6" key="1">
    <citation type="submission" date="2020-12" db="EMBL/GenBank/DDBJ databases">
        <title>Genomic characterization of non-nitrogen-fixing Frankia strains.</title>
        <authorList>
            <person name="Carlos-Shanley C."/>
            <person name="Guerra T."/>
            <person name="Hahn D."/>
        </authorList>
    </citation>
    <scope>NUCLEOTIDE SEQUENCE</scope>
    <source>
        <strain evidence="6">CN6</strain>
    </source>
</reference>
<feature type="transmembrane region" description="Helical" evidence="5">
    <location>
        <begin position="44"/>
        <end position="65"/>
    </location>
</feature>
<dbReference type="SUPFAM" id="SSF55874">
    <property type="entry name" value="ATPase domain of HSP90 chaperone/DNA topoisomerase II/histidine kinase"/>
    <property type="match status" value="1"/>
</dbReference>
<dbReference type="Proteomes" id="UP000604475">
    <property type="component" value="Unassembled WGS sequence"/>
</dbReference>
<feature type="compositionally biased region" description="Pro residues" evidence="4">
    <location>
        <begin position="820"/>
        <end position="829"/>
    </location>
</feature>
<keyword evidence="2 6" id="KW-0418">Kinase</keyword>
<dbReference type="GO" id="GO:0016301">
    <property type="term" value="F:kinase activity"/>
    <property type="evidence" value="ECO:0007669"/>
    <property type="project" value="UniProtKB-KW"/>
</dbReference>
<proteinExistence type="predicted"/>
<evidence type="ECO:0000256" key="5">
    <source>
        <dbReference type="SAM" id="Phobius"/>
    </source>
</evidence>
<keyword evidence="1" id="KW-0808">Transferase</keyword>
<feature type="transmembrane region" description="Helical" evidence="5">
    <location>
        <begin position="72"/>
        <end position="92"/>
    </location>
</feature>
<dbReference type="Gene3D" id="3.30.565.10">
    <property type="entry name" value="Histidine kinase-like ATPase, C-terminal domain"/>
    <property type="match status" value="1"/>
</dbReference>
<dbReference type="EMBL" id="JAEACQ010000233">
    <property type="protein sequence ID" value="MBL7629612.1"/>
    <property type="molecule type" value="Genomic_DNA"/>
</dbReference>
<feature type="transmembrane region" description="Helical" evidence="5">
    <location>
        <begin position="490"/>
        <end position="508"/>
    </location>
</feature>
<protein>
    <submittedName>
        <fullName evidence="6">Histidine kinase</fullName>
    </submittedName>
</protein>
<dbReference type="InterPro" id="IPR036890">
    <property type="entry name" value="HATPase_C_sf"/>
</dbReference>